<keyword evidence="4" id="KW-0418">Kinase</keyword>
<feature type="domain" description="Histidine kinase/HSP90-like ATPase" evidence="3">
    <location>
        <begin position="452"/>
        <end position="563"/>
    </location>
</feature>
<dbReference type="GO" id="GO:0016020">
    <property type="term" value="C:membrane"/>
    <property type="evidence" value="ECO:0007669"/>
    <property type="project" value="InterPro"/>
</dbReference>
<dbReference type="PANTHER" id="PTHR34220:SF7">
    <property type="entry name" value="SENSOR HISTIDINE KINASE YPDA"/>
    <property type="match status" value="1"/>
</dbReference>
<evidence type="ECO:0000259" key="3">
    <source>
        <dbReference type="SMART" id="SM00387"/>
    </source>
</evidence>
<gene>
    <name evidence="4" type="ORF">LKD71_06335</name>
</gene>
<keyword evidence="4" id="KW-0808">Transferase</keyword>
<protein>
    <submittedName>
        <fullName evidence="4">Sensor histidine kinase</fullName>
    </submittedName>
</protein>
<feature type="coiled-coil region" evidence="1">
    <location>
        <begin position="328"/>
        <end position="367"/>
    </location>
</feature>
<keyword evidence="2" id="KW-0812">Transmembrane</keyword>
<reference evidence="4 5" key="1">
    <citation type="submission" date="2021-10" db="EMBL/GenBank/DDBJ databases">
        <title>Anaerobic single-cell dispensing facilitates the cultivation of human gut bacteria.</title>
        <authorList>
            <person name="Afrizal A."/>
        </authorList>
    </citation>
    <scope>NUCLEOTIDE SEQUENCE [LARGE SCALE GENOMIC DNA]</scope>
    <source>
        <strain evidence="4 5">CLA-AA-H277</strain>
    </source>
</reference>
<dbReference type="InterPro" id="IPR050640">
    <property type="entry name" value="Bact_2-comp_sensor_kinase"/>
</dbReference>
<feature type="transmembrane region" description="Helical" evidence="2">
    <location>
        <begin position="271"/>
        <end position="295"/>
    </location>
</feature>
<organism evidence="4 5">
    <name type="scientific">Fusicatenibacter faecihominis</name>
    <dbReference type="NCBI Taxonomy" id="2881276"/>
    <lineage>
        <taxon>Bacteria</taxon>
        <taxon>Bacillati</taxon>
        <taxon>Bacillota</taxon>
        <taxon>Clostridia</taxon>
        <taxon>Lachnospirales</taxon>
        <taxon>Lachnospiraceae</taxon>
        <taxon>Fusicatenibacter</taxon>
    </lineage>
</organism>
<accession>A0AAE3DRM0</accession>
<keyword evidence="2" id="KW-1133">Transmembrane helix</keyword>
<comment type="caution">
    <text evidence="4">The sequence shown here is derived from an EMBL/GenBank/DDBJ whole genome shotgun (WGS) entry which is preliminary data.</text>
</comment>
<dbReference type="SMART" id="SM00387">
    <property type="entry name" value="HATPase_c"/>
    <property type="match status" value="1"/>
</dbReference>
<evidence type="ECO:0000256" key="2">
    <source>
        <dbReference type="SAM" id="Phobius"/>
    </source>
</evidence>
<dbReference type="InterPro" id="IPR010559">
    <property type="entry name" value="Sig_transdc_His_kin_internal"/>
</dbReference>
<dbReference type="Pfam" id="PF02518">
    <property type="entry name" value="HATPase_c"/>
    <property type="match status" value="1"/>
</dbReference>
<dbReference type="InterPro" id="IPR036890">
    <property type="entry name" value="HATPase_C_sf"/>
</dbReference>
<dbReference type="Proteomes" id="UP001197875">
    <property type="component" value="Unassembled WGS sequence"/>
</dbReference>
<sequence>MKKIKEFLLRTSSQFAISSILIMVLIFSAVAFNVYQKLSDYITEQSASAIDTLITQTQERLNSTLRELDSNMQQFCNAMLVQEALYSNSYKNQITSTQLAAVRRQIMQTVAYNDAIDNIELFSTREMIYPFTRASIDQTLSSAEIALADQQNGKIVWLSNPDDSSHTIRAVKRIILPDYDFSFGGYLVFTPKNDFLDFLEKDFKDMNGMALTLSDSNEQKIYQYSNLSDTAGSELPQDPEAYKIVQSHSPYTGWNLTFYVSQTLQSKDIPWLLKTLLLSFSVGGLIFFIACIFICRMISSPLKDMEKVMAHTEDRLQPNLKKYSNTDINNLNASYNAMVDANNQLIEEVYEKELLRTQAEIKALQAQVNPHFIINALESLYWVMIQNGDLKNAEVLLSLARLFQYILKGKDWISLDEELHFIEQYLQIEKFRFGHKLSWNYEVNEMLKEIKIPKLFIHPLVENAVKYAVETTTKNVEIHIEIKGTPTDYQVIVSDNGNGIPPETMQKILLSFKEKNPVGSVSSSYGLANLYKRIQLYYGKNSSLTITTVPQFPGTQVKMRIQI</sequence>
<dbReference type="SUPFAM" id="SSF55874">
    <property type="entry name" value="ATPase domain of HSP90 chaperone/DNA topoisomerase II/histidine kinase"/>
    <property type="match status" value="1"/>
</dbReference>
<feature type="transmembrane region" description="Helical" evidence="2">
    <location>
        <begin position="12"/>
        <end position="35"/>
    </location>
</feature>
<proteinExistence type="predicted"/>
<dbReference type="AlphaFoldDB" id="A0AAE3DRM0"/>
<evidence type="ECO:0000313" key="4">
    <source>
        <dbReference type="EMBL" id="MCC2189427.1"/>
    </source>
</evidence>
<keyword evidence="2" id="KW-0472">Membrane</keyword>
<dbReference type="RefSeq" id="WP_227614776.1">
    <property type="nucleotide sequence ID" value="NZ_JAJEPR010000007.1"/>
</dbReference>
<dbReference type="GO" id="GO:0000155">
    <property type="term" value="F:phosphorelay sensor kinase activity"/>
    <property type="evidence" value="ECO:0007669"/>
    <property type="project" value="InterPro"/>
</dbReference>
<dbReference type="Pfam" id="PF06580">
    <property type="entry name" value="His_kinase"/>
    <property type="match status" value="1"/>
</dbReference>
<name>A0AAE3DRM0_9FIRM</name>
<evidence type="ECO:0000313" key="5">
    <source>
        <dbReference type="Proteomes" id="UP001197875"/>
    </source>
</evidence>
<dbReference type="Gene3D" id="3.30.565.10">
    <property type="entry name" value="Histidine kinase-like ATPase, C-terminal domain"/>
    <property type="match status" value="1"/>
</dbReference>
<keyword evidence="1" id="KW-0175">Coiled coil</keyword>
<evidence type="ECO:0000256" key="1">
    <source>
        <dbReference type="SAM" id="Coils"/>
    </source>
</evidence>
<dbReference type="PANTHER" id="PTHR34220">
    <property type="entry name" value="SENSOR HISTIDINE KINASE YPDA"/>
    <property type="match status" value="1"/>
</dbReference>
<keyword evidence="5" id="KW-1185">Reference proteome</keyword>
<dbReference type="EMBL" id="JAJEPR010000007">
    <property type="protein sequence ID" value="MCC2189427.1"/>
    <property type="molecule type" value="Genomic_DNA"/>
</dbReference>
<dbReference type="InterPro" id="IPR003594">
    <property type="entry name" value="HATPase_dom"/>
</dbReference>